<comment type="caution">
    <text evidence="1">The sequence shown here is derived from an EMBL/GenBank/DDBJ whole genome shotgun (WGS) entry which is preliminary data.</text>
</comment>
<proteinExistence type="predicted"/>
<dbReference type="InterPro" id="IPR009091">
    <property type="entry name" value="RCC1/BLIP-II"/>
</dbReference>
<gene>
    <name evidence="1" type="ORF">GCM10010960_14770</name>
</gene>
<dbReference type="PANTHER" id="PTHR45982:SF1">
    <property type="entry name" value="REGULATOR OF CHROMOSOME CONDENSATION"/>
    <property type="match status" value="1"/>
</dbReference>
<dbReference type="InterPro" id="IPR000408">
    <property type="entry name" value="Reg_chr_condens"/>
</dbReference>
<reference evidence="1" key="1">
    <citation type="journal article" date="2014" name="Int. J. Syst. Evol. Microbiol.">
        <title>Complete genome sequence of Corynebacterium casei LMG S-19264T (=DSM 44701T), isolated from a smear-ripened cheese.</title>
        <authorList>
            <consortium name="US DOE Joint Genome Institute (JGI-PGF)"/>
            <person name="Walter F."/>
            <person name="Albersmeier A."/>
            <person name="Kalinowski J."/>
            <person name="Ruckert C."/>
        </authorList>
    </citation>
    <scope>NUCLEOTIDE SEQUENCE</scope>
    <source>
        <strain evidence="1">CGMCC 1.12726</strain>
    </source>
</reference>
<accession>A0A917FML3</accession>
<dbReference type="InterPro" id="IPR051553">
    <property type="entry name" value="Ran_GTPase-activating"/>
</dbReference>
<dbReference type="PROSITE" id="PS50012">
    <property type="entry name" value="RCC1_3"/>
    <property type="match status" value="3"/>
</dbReference>
<dbReference type="Pfam" id="PF00415">
    <property type="entry name" value="RCC1"/>
    <property type="match status" value="3"/>
</dbReference>
<dbReference type="Gene3D" id="2.130.10.30">
    <property type="entry name" value="Regulator of chromosome condensation 1/beta-lactamase-inhibitor protein II"/>
    <property type="match status" value="2"/>
</dbReference>
<dbReference type="AlphaFoldDB" id="A0A917FML3"/>
<evidence type="ECO:0000313" key="2">
    <source>
        <dbReference type="Proteomes" id="UP000632858"/>
    </source>
</evidence>
<dbReference type="PANTHER" id="PTHR45982">
    <property type="entry name" value="REGULATOR OF CHROMOSOME CONDENSATION"/>
    <property type="match status" value="1"/>
</dbReference>
<organism evidence="1 2">
    <name type="scientific">Arenimonas maotaiensis</name>
    <dbReference type="NCBI Taxonomy" id="1446479"/>
    <lineage>
        <taxon>Bacteria</taxon>
        <taxon>Pseudomonadati</taxon>
        <taxon>Pseudomonadota</taxon>
        <taxon>Gammaproteobacteria</taxon>
        <taxon>Lysobacterales</taxon>
        <taxon>Lysobacteraceae</taxon>
        <taxon>Arenimonas</taxon>
    </lineage>
</organism>
<dbReference type="Proteomes" id="UP000632858">
    <property type="component" value="Unassembled WGS sequence"/>
</dbReference>
<dbReference type="RefSeq" id="WP_188449485.1">
    <property type="nucleotide sequence ID" value="NZ_BMFO01000003.1"/>
</dbReference>
<sequence length="405" mass="43857">MKRAAILILAALAVFLGVFLSAWLHRPDGGRPASAATSHAMLEPATRYLNPGTNHLCYRSRGGAMVCWGNNTWDQIIADPILAIPPAQRVRLSRAFRMLSGGNGHTCGVADDARIWCWGDASMGQMGDGGSYTNTIVRPQPVPGIGRAVRIASGYDGSCALIRDGAVYCWGTVGRSNSRLRSREFKVLRTPQRMPLPEPASHLSFRVHHGCAVGVSGAVYCWGFNANGALGDGSTIDRMAPVKVRHLPEKITRVAAGYMHTCAIGASRRVYCWGWNGQGQLGNGPEHPYEDDRRLRPARVPGLADIVQLAIASHTCALDSGGRVSCWGYNEFGGAGQDTRRYPAVTRPRPVTLPEPALEIAPNEWSTCALGRSLKIYCWGSNKAKLIGEKNPDRPWVPVPVARID</sequence>
<reference evidence="1" key="2">
    <citation type="submission" date="2020-09" db="EMBL/GenBank/DDBJ databases">
        <authorList>
            <person name="Sun Q."/>
            <person name="Zhou Y."/>
        </authorList>
    </citation>
    <scope>NUCLEOTIDE SEQUENCE</scope>
    <source>
        <strain evidence="1">CGMCC 1.12726</strain>
    </source>
</reference>
<dbReference type="GO" id="GO:0005085">
    <property type="term" value="F:guanyl-nucleotide exchange factor activity"/>
    <property type="evidence" value="ECO:0007669"/>
    <property type="project" value="TreeGrafter"/>
</dbReference>
<dbReference type="GO" id="GO:0005737">
    <property type="term" value="C:cytoplasm"/>
    <property type="evidence" value="ECO:0007669"/>
    <property type="project" value="TreeGrafter"/>
</dbReference>
<protein>
    <recommendedName>
        <fullName evidence="3">Chromosome condensation regulator RCC1</fullName>
    </recommendedName>
</protein>
<keyword evidence="2" id="KW-1185">Reference proteome</keyword>
<dbReference type="SUPFAM" id="SSF50985">
    <property type="entry name" value="RCC1/BLIP-II"/>
    <property type="match status" value="1"/>
</dbReference>
<evidence type="ECO:0008006" key="3">
    <source>
        <dbReference type="Google" id="ProtNLM"/>
    </source>
</evidence>
<dbReference type="PRINTS" id="PR00633">
    <property type="entry name" value="RCCNDNSATION"/>
</dbReference>
<evidence type="ECO:0000313" key="1">
    <source>
        <dbReference type="EMBL" id="GGF94065.1"/>
    </source>
</evidence>
<name>A0A917FML3_9GAMM</name>
<dbReference type="EMBL" id="BMFO01000003">
    <property type="protein sequence ID" value="GGF94065.1"/>
    <property type="molecule type" value="Genomic_DNA"/>
</dbReference>